<dbReference type="Gene3D" id="1.10.620.20">
    <property type="entry name" value="Ribonucleotide Reductase, subunit A"/>
    <property type="match status" value="1"/>
</dbReference>
<comment type="caution">
    <text evidence="1">The sequence shown here is derived from an EMBL/GenBank/DDBJ whole genome shotgun (WGS) entry which is preliminary data.</text>
</comment>
<dbReference type="InterPro" id="IPR012348">
    <property type="entry name" value="RNR-like"/>
</dbReference>
<evidence type="ECO:0008006" key="3">
    <source>
        <dbReference type="Google" id="ProtNLM"/>
    </source>
</evidence>
<keyword evidence="2" id="KW-1185">Reference proteome</keyword>
<organism evidence="1 2">
    <name type="scientific">Nocardia goodfellowii</name>
    <dbReference type="NCBI Taxonomy" id="882446"/>
    <lineage>
        <taxon>Bacteria</taxon>
        <taxon>Bacillati</taxon>
        <taxon>Actinomycetota</taxon>
        <taxon>Actinomycetes</taxon>
        <taxon>Mycobacteriales</taxon>
        <taxon>Nocardiaceae</taxon>
        <taxon>Nocardia</taxon>
    </lineage>
</organism>
<dbReference type="InterPro" id="IPR025859">
    <property type="entry name" value="AurF/CmlI"/>
</dbReference>
<dbReference type="Proteomes" id="UP001519325">
    <property type="component" value="Unassembled WGS sequence"/>
</dbReference>
<sequence>MTRTPSPTDRTVQMLLDSAATSTFDINADIDWGAGPVPEMMYLSEHRCALYGTEIWAMMTPEQRIEFSRHQMASMHAIEIWVETLLNTFLMRQVLNSDVATPLAWHLYTEIADECRHSTMFGRIIAAAGAPTYGPPAWAFHLTQAAAALAPPFIVVGMTLAMFFEEYGDALQRELAADENVQPLVRRVSHIHVVEESRHLTFARAELAERIPHSPIEKAIVAAIYGPVAFLVTRFMVPPTVYENVGLDARLASRAAKTNKYWRESQRWFSERAMHTFAELGIRNRFGDAICRFAGVL</sequence>
<protein>
    <recommendedName>
        <fullName evidence="3">Diiron oxygenase</fullName>
    </recommendedName>
</protein>
<name>A0ABS4QIP9_9NOCA</name>
<proteinExistence type="predicted"/>
<dbReference type="SUPFAM" id="SSF47240">
    <property type="entry name" value="Ferritin-like"/>
    <property type="match status" value="1"/>
</dbReference>
<reference evidence="1 2" key="1">
    <citation type="submission" date="2021-03" db="EMBL/GenBank/DDBJ databases">
        <title>Sequencing the genomes of 1000 actinobacteria strains.</title>
        <authorList>
            <person name="Klenk H.-P."/>
        </authorList>
    </citation>
    <scope>NUCLEOTIDE SEQUENCE [LARGE SCALE GENOMIC DNA]</scope>
    <source>
        <strain evidence="1 2">DSM 45516</strain>
    </source>
</reference>
<dbReference type="EMBL" id="JAGGMR010000001">
    <property type="protein sequence ID" value="MBP2191577.1"/>
    <property type="molecule type" value="Genomic_DNA"/>
</dbReference>
<evidence type="ECO:0000313" key="2">
    <source>
        <dbReference type="Proteomes" id="UP001519325"/>
    </source>
</evidence>
<dbReference type="Pfam" id="PF11583">
    <property type="entry name" value="AurF"/>
    <property type="match status" value="1"/>
</dbReference>
<accession>A0ABS4QIP9</accession>
<evidence type="ECO:0000313" key="1">
    <source>
        <dbReference type="EMBL" id="MBP2191577.1"/>
    </source>
</evidence>
<gene>
    <name evidence="1" type="ORF">BJ987_004478</name>
</gene>
<dbReference type="RefSeq" id="WP_209893391.1">
    <property type="nucleotide sequence ID" value="NZ_JAGGMR010000001.1"/>
</dbReference>
<dbReference type="InterPro" id="IPR009078">
    <property type="entry name" value="Ferritin-like_SF"/>
</dbReference>